<dbReference type="FunFam" id="3.30.160.60:FF:000621">
    <property type="entry name" value="FLT3-interacting zinc finger 1"/>
    <property type="match status" value="1"/>
</dbReference>
<dbReference type="GO" id="GO:0000977">
    <property type="term" value="F:RNA polymerase II transcription regulatory region sequence-specific DNA binding"/>
    <property type="evidence" value="ECO:0007669"/>
    <property type="project" value="TreeGrafter"/>
</dbReference>
<dbReference type="InterPro" id="IPR013087">
    <property type="entry name" value="Znf_C2H2_type"/>
</dbReference>
<evidence type="ECO:0000256" key="8">
    <source>
        <dbReference type="ARBA" id="ARBA00023242"/>
    </source>
</evidence>
<dbReference type="PANTHER" id="PTHR14196:SF0">
    <property type="entry name" value="PROTEIN BOWEL"/>
    <property type="match status" value="1"/>
</dbReference>
<dbReference type="Pfam" id="PF00096">
    <property type="entry name" value="zf-C2H2"/>
    <property type="match status" value="2"/>
</dbReference>
<reference evidence="11 12" key="1">
    <citation type="submission" date="2024-05" db="EMBL/GenBank/DDBJ databases">
        <authorList>
            <person name="Wallberg A."/>
        </authorList>
    </citation>
    <scope>NUCLEOTIDE SEQUENCE [LARGE SCALE GENOMIC DNA]</scope>
</reference>
<name>A0AAV2R7P9_MEGNR</name>
<keyword evidence="6" id="KW-0805">Transcription regulation</keyword>
<dbReference type="GO" id="GO:0000981">
    <property type="term" value="F:DNA-binding transcription factor activity, RNA polymerase II-specific"/>
    <property type="evidence" value="ECO:0007669"/>
    <property type="project" value="TreeGrafter"/>
</dbReference>
<dbReference type="PROSITE" id="PS50157">
    <property type="entry name" value="ZINC_FINGER_C2H2_2"/>
    <property type="match status" value="2"/>
</dbReference>
<dbReference type="Gene3D" id="3.30.160.60">
    <property type="entry name" value="Classic Zinc Finger"/>
    <property type="match status" value="2"/>
</dbReference>
<keyword evidence="2" id="KW-0479">Metal-binding</keyword>
<dbReference type="Proteomes" id="UP001497623">
    <property type="component" value="Unassembled WGS sequence"/>
</dbReference>
<accession>A0AAV2R7P9</accession>
<keyword evidence="5" id="KW-0862">Zinc</keyword>
<protein>
    <recommendedName>
        <fullName evidence="10">C2H2-type domain-containing protein</fullName>
    </recommendedName>
</protein>
<evidence type="ECO:0000256" key="7">
    <source>
        <dbReference type="ARBA" id="ARBA00023163"/>
    </source>
</evidence>
<dbReference type="InterPro" id="IPR050717">
    <property type="entry name" value="C2H2-ZF_Transcription_Reg"/>
</dbReference>
<gene>
    <name evidence="11" type="ORF">MNOR_LOCUS21113</name>
</gene>
<evidence type="ECO:0000256" key="4">
    <source>
        <dbReference type="ARBA" id="ARBA00022771"/>
    </source>
</evidence>
<evidence type="ECO:0000256" key="5">
    <source>
        <dbReference type="ARBA" id="ARBA00022833"/>
    </source>
</evidence>
<dbReference type="AlphaFoldDB" id="A0AAV2R7P9"/>
<comment type="caution">
    <text evidence="11">The sequence shown here is derived from an EMBL/GenBank/DDBJ whole genome shotgun (WGS) entry which is preliminary data.</text>
</comment>
<feature type="non-terminal residue" evidence="11">
    <location>
        <position position="1"/>
    </location>
</feature>
<sequence>PYPCDICGKAFRRQDHLRDHKYIHSKDKPFKCNICDKGFCQARTLAVHKAQHVHDGISVLKGGTNDSVSRVLPQPTLPRILLGRPPANAGLQLPTTKADALRVSLSNSGLPLPLHAVLNIKNTSLPNDLSLTPILPRGEGLAAKPEVNSGRDLPILPKDLSLFPIYPWAAKPTSEGVQTAFSMLMKATLTEVEQARKRKG</sequence>
<feature type="domain" description="C2H2-type" evidence="10">
    <location>
        <begin position="2"/>
        <end position="29"/>
    </location>
</feature>
<keyword evidence="4 9" id="KW-0863">Zinc-finger</keyword>
<dbReference type="GO" id="GO:0008270">
    <property type="term" value="F:zinc ion binding"/>
    <property type="evidence" value="ECO:0007669"/>
    <property type="project" value="UniProtKB-KW"/>
</dbReference>
<dbReference type="GO" id="GO:0005634">
    <property type="term" value="C:nucleus"/>
    <property type="evidence" value="ECO:0007669"/>
    <property type="project" value="UniProtKB-SubCell"/>
</dbReference>
<dbReference type="SUPFAM" id="SSF57667">
    <property type="entry name" value="beta-beta-alpha zinc fingers"/>
    <property type="match status" value="1"/>
</dbReference>
<dbReference type="EMBL" id="CAXKWB010016779">
    <property type="protein sequence ID" value="CAL4117094.1"/>
    <property type="molecule type" value="Genomic_DNA"/>
</dbReference>
<dbReference type="SMART" id="SM00355">
    <property type="entry name" value="ZnF_C2H2"/>
    <property type="match status" value="2"/>
</dbReference>
<keyword evidence="7" id="KW-0804">Transcription</keyword>
<organism evidence="11 12">
    <name type="scientific">Meganyctiphanes norvegica</name>
    <name type="common">Northern krill</name>
    <name type="synonym">Thysanopoda norvegica</name>
    <dbReference type="NCBI Taxonomy" id="48144"/>
    <lineage>
        <taxon>Eukaryota</taxon>
        <taxon>Metazoa</taxon>
        <taxon>Ecdysozoa</taxon>
        <taxon>Arthropoda</taxon>
        <taxon>Crustacea</taxon>
        <taxon>Multicrustacea</taxon>
        <taxon>Malacostraca</taxon>
        <taxon>Eumalacostraca</taxon>
        <taxon>Eucarida</taxon>
        <taxon>Euphausiacea</taxon>
        <taxon>Euphausiidae</taxon>
        <taxon>Meganyctiphanes</taxon>
    </lineage>
</organism>
<proteinExistence type="predicted"/>
<evidence type="ECO:0000256" key="1">
    <source>
        <dbReference type="ARBA" id="ARBA00004123"/>
    </source>
</evidence>
<dbReference type="PANTHER" id="PTHR14196">
    <property type="entry name" value="ODD-SKIPPED - RELATED"/>
    <property type="match status" value="1"/>
</dbReference>
<dbReference type="PROSITE" id="PS00028">
    <property type="entry name" value="ZINC_FINGER_C2H2_1"/>
    <property type="match status" value="2"/>
</dbReference>
<keyword evidence="8" id="KW-0539">Nucleus</keyword>
<feature type="non-terminal residue" evidence="11">
    <location>
        <position position="200"/>
    </location>
</feature>
<evidence type="ECO:0000313" key="12">
    <source>
        <dbReference type="Proteomes" id="UP001497623"/>
    </source>
</evidence>
<dbReference type="FunFam" id="3.30.160.60:FF:000090">
    <property type="entry name" value="Odd-skipped-related transciption factor 2"/>
    <property type="match status" value="1"/>
</dbReference>
<evidence type="ECO:0000259" key="10">
    <source>
        <dbReference type="PROSITE" id="PS50157"/>
    </source>
</evidence>
<evidence type="ECO:0000256" key="9">
    <source>
        <dbReference type="PROSITE-ProRule" id="PRU00042"/>
    </source>
</evidence>
<evidence type="ECO:0000256" key="6">
    <source>
        <dbReference type="ARBA" id="ARBA00023015"/>
    </source>
</evidence>
<keyword evidence="12" id="KW-1185">Reference proteome</keyword>
<evidence type="ECO:0000256" key="2">
    <source>
        <dbReference type="ARBA" id="ARBA00022723"/>
    </source>
</evidence>
<keyword evidence="3" id="KW-0677">Repeat</keyword>
<evidence type="ECO:0000256" key="3">
    <source>
        <dbReference type="ARBA" id="ARBA00022737"/>
    </source>
</evidence>
<comment type="subcellular location">
    <subcellularLocation>
        <location evidence="1">Nucleus</location>
    </subcellularLocation>
</comment>
<feature type="domain" description="C2H2-type" evidence="10">
    <location>
        <begin position="30"/>
        <end position="56"/>
    </location>
</feature>
<evidence type="ECO:0000313" key="11">
    <source>
        <dbReference type="EMBL" id="CAL4117094.1"/>
    </source>
</evidence>
<dbReference type="InterPro" id="IPR036236">
    <property type="entry name" value="Znf_C2H2_sf"/>
</dbReference>